<sequence>MSMAQANTGGGDTTVSAAHQQAFSLPAANMPMAERLNFSVGNSFFRNPWVTAPASTTARDGLGPLFNTNGCQNCHIRDGRGHPPEFDGDNAVSMLVRLSVPAESEEDKATLKRLGVIPEPRYGDQLQDFAIPGTKPEGKVAIHYDTLNRRLADGTEVELRQPTVEITELNYGPLADDVRLSARIAPPMIGLGLLAAIPEQTLRSYADPEDKDADGISGRLNRVWSAELQKTVIGRFGWKAGQPSLRQQNAAAFHGDMGLTTSLFSDIPCGPTQTTCRAAPDGGEPEVSDNILDKVTFYTANLAVPARRNADDSNVKAGQRLFRHAGCQSCHIEKVSTGSSPHPWLREQVISPYTDLLLHDMGEGLADHRSEFLASGREWRTPPLWGIGLTDTVSGNAYYLHDGRARTLLEAILWHGGEAEQSRIKVEAMTQKERDTLVAFLKSL</sequence>
<evidence type="ECO:0000256" key="4">
    <source>
        <dbReference type="PROSITE-ProRule" id="PRU00433"/>
    </source>
</evidence>
<evidence type="ECO:0000256" key="3">
    <source>
        <dbReference type="ARBA" id="ARBA00023004"/>
    </source>
</evidence>
<dbReference type="InterPro" id="IPR010538">
    <property type="entry name" value="DHOR"/>
</dbReference>
<evidence type="ECO:0000259" key="5">
    <source>
        <dbReference type="PROSITE" id="PS51007"/>
    </source>
</evidence>
<dbReference type="PANTHER" id="PTHR30600">
    <property type="entry name" value="CYTOCHROME C PEROXIDASE-RELATED"/>
    <property type="match status" value="1"/>
</dbReference>
<dbReference type="GO" id="GO:0046872">
    <property type="term" value="F:metal ion binding"/>
    <property type="evidence" value="ECO:0007669"/>
    <property type="project" value="UniProtKB-KW"/>
</dbReference>
<name>A0A7T4UPH2_9GAMM</name>
<dbReference type="Proteomes" id="UP000596063">
    <property type="component" value="Chromosome"/>
</dbReference>
<evidence type="ECO:0000313" key="6">
    <source>
        <dbReference type="EMBL" id="QQD17673.1"/>
    </source>
</evidence>
<dbReference type="GO" id="GO:0009055">
    <property type="term" value="F:electron transfer activity"/>
    <property type="evidence" value="ECO:0007669"/>
    <property type="project" value="InterPro"/>
</dbReference>
<dbReference type="SUPFAM" id="SSF46626">
    <property type="entry name" value="Cytochrome c"/>
    <property type="match status" value="1"/>
</dbReference>
<dbReference type="Gene3D" id="1.10.760.10">
    <property type="entry name" value="Cytochrome c-like domain"/>
    <property type="match status" value="1"/>
</dbReference>
<evidence type="ECO:0000256" key="2">
    <source>
        <dbReference type="ARBA" id="ARBA00022723"/>
    </source>
</evidence>
<proteinExistence type="predicted"/>
<protein>
    <submittedName>
        <fullName evidence="6">C-type cytochrome</fullName>
    </submittedName>
</protein>
<organism evidence="6 7">
    <name type="scientific">Spongiibacter nanhainus</name>
    <dbReference type="NCBI Taxonomy" id="2794344"/>
    <lineage>
        <taxon>Bacteria</taxon>
        <taxon>Pseudomonadati</taxon>
        <taxon>Pseudomonadota</taxon>
        <taxon>Gammaproteobacteria</taxon>
        <taxon>Cellvibrionales</taxon>
        <taxon>Spongiibacteraceae</taxon>
        <taxon>Spongiibacter</taxon>
    </lineage>
</organism>
<dbReference type="InterPro" id="IPR051395">
    <property type="entry name" value="Cytochrome_c_Peroxidase/MauG"/>
</dbReference>
<keyword evidence="3 4" id="KW-0408">Iron</keyword>
<evidence type="ECO:0000313" key="7">
    <source>
        <dbReference type="Proteomes" id="UP000596063"/>
    </source>
</evidence>
<dbReference type="KEGG" id="snan:I6N98_15185"/>
<dbReference type="PROSITE" id="PS51007">
    <property type="entry name" value="CYTC"/>
    <property type="match status" value="1"/>
</dbReference>
<dbReference type="PIRSF" id="PIRSF028099">
    <property type="entry name" value="DUF1111"/>
    <property type="match status" value="1"/>
</dbReference>
<dbReference type="RefSeq" id="WP_198569172.1">
    <property type="nucleotide sequence ID" value="NZ_CP066167.1"/>
</dbReference>
<dbReference type="GO" id="GO:0004130">
    <property type="term" value="F:cytochrome-c peroxidase activity"/>
    <property type="evidence" value="ECO:0007669"/>
    <property type="project" value="TreeGrafter"/>
</dbReference>
<dbReference type="EMBL" id="CP066167">
    <property type="protein sequence ID" value="QQD17673.1"/>
    <property type="molecule type" value="Genomic_DNA"/>
</dbReference>
<accession>A0A7T4UPH2</accession>
<dbReference type="PANTHER" id="PTHR30600:SF4">
    <property type="entry name" value="CYTOCHROME C DOMAIN-CONTAINING PROTEIN"/>
    <property type="match status" value="1"/>
</dbReference>
<keyword evidence="7" id="KW-1185">Reference proteome</keyword>
<evidence type="ECO:0000256" key="1">
    <source>
        <dbReference type="ARBA" id="ARBA00022617"/>
    </source>
</evidence>
<dbReference type="Pfam" id="PF06537">
    <property type="entry name" value="DHOR"/>
    <property type="match status" value="1"/>
</dbReference>
<dbReference type="AlphaFoldDB" id="A0A7T4UPH2"/>
<keyword evidence="2 4" id="KW-0479">Metal-binding</keyword>
<reference evidence="6 7" key="1">
    <citation type="submission" date="2020-12" db="EMBL/GenBank/DDBJ databases">
        <authorList>
            <person name="Shan Y."/>
        </authorList>
    </citation>
    <scope>NUCLEOTIDE SEQUENCE [LARGE SCALE GENOMIC DNA]</scope>
    <source>
        <strain evidence="7">csc3.9</strain>
    </source>
</reference>
<gene>
    <name evidence="6" type="ORF">I6N98_15185</name>
</gene>
<dbReference type="InterPro" id="IPR009056">
    <property type="entry name" value="Cyt_c-like_dom"/>
</dbReference>
<dbReference type="InterPro" id="IPR036909">
    <property type="entry name" value="Cyt_c-like_dom_sf"/>
</dbReference>
<feature type="domain" description="Cytochrome c" evidence="5">
    <location>
        <begin position="313"/>
        <end position="444"/>
    </location>
</feature>
<dbReference type="GO" id="GO:0020037">
    <property type="term" value="F:heme binding"/>
    <property type="evidence" value="ECO:0007669"/>
    <property type="project" value="InterPro"/>
</dbReference>
<keyword evidence="1 4" id="KW-0349">Heme</keyword>